<sequence length="131" mass="15047">MRHSLILLPPPVYQFYFFNLPVNYPDTGGFHDGLISEFFLKTMSYRPDNRKVRLEKQSVVALSKKLDETLEGKKFDEVLEIFFKYPVQLLAFVKADGKIVLNPKSNSDAATAVLENDDSLFIFVEPEERVA</sequence>
<name>A0A450WLD9_9GAMM</name>
<organism evidence="1">
    <name type="scientific">Candidatus Kentrum sp. LPFa</name>
    <dbReference type="NCBI Taxonomy" id="2126335"/>
    <lineage>
        <taxon>Bacteria</taxon>
        <taxon>Pseudomonadati</taxon>
        <taxon>Pseudomonadota</taxon>
        <taxon>Gammaproteobacteria</taxon>
        <taxon>Candidatus Kentrum</taxon>
    </lineage>
</organism>
<dbReference type="EMBL" id="CAADFK010000127">
    <property type="protein sequence ID" value="VFK17863.1"/>
    <property type="molecule type" value="Genomic_DNA"/>
</dbReference>
<gene>
    <name evidence="1" type="ORF">BECKLPF1236B_GA0070989_11271</name>
</gene>
<dbReference type="AlphaFoldDB" id="A0A450WLD9"/>
<protein>
    <submittedName>
        <fullName evidence="1">Uncharacterized protein</fullName>
    </submittedName>
</protein>
<accession>A0A450WLD9</accession>
<evidence type="ECO:0000313" key="1">
    <source>
        <dbReference type="EMBL" id="VFK17863.1"/>
    </source>
</evidence>
<proteinExistence type="predicted"/>
<reference evidence="1" key="1">
    <citation type="submission" date="2019-02" db="EMBL/GenBank/DDBJ databases">
        <authorList>
            <person name="Gruber-Vodicka R. H."/>
            <person name="Seah K. B. B."/>
        </authorList>
    </citation>
    <scope>NUCLEOTIDE SEQUENCE</scope>
    <source>
        <strain evidence="1">BECK_S313</strain>
    </source>
</reference>